<proteinExistence type="predicted"/>
<gene>
    <name evidence="1" type="ORF">PPENT_87.1.T1370140</name>
</gene>
<dbReference type="AlphaFoldDB" id="A0A8S1XVK0"/>
<reference evidence="1" key="1">
    <citation type="submission" date="2021-01" db="EMBL/GenBank/DDBJ databases">
        <authorList>
            <consortium name="Genoscope - CEA"/>
            <person name="William W."/>
        </authorList>
    </citation>
    <scope>NUCLEOTIDE SEQUENCE</scope>
</reference>
<evidence type="ECO:0000313" key="2">
    <source>
        <dbReference type="Proteomes" id="UP000689195"/>
    </source>
</evidence>
<keyword evidence="2" id="KW-1185">Reference proteome</keyword>
<dbReference type="EMBL" id="CAJJDO010000137">
    <property type="protein sequence ID" value="CAD8204558.1"/>
    <property type="molecule type" value="Genomic_DNA"/>
</dbReference>
<sequence length="521" mass="61468">MGCCCQKQGQKGKNNIPIQQVPIIVNNQEKQLDIIIPNPPVHLPDSPLIKKQIKKKLDIREINLLESQIMDQLQSRTSEISNQSEIKKFEELIQILEKESTQFANKKGSIETQLTQSFIQDESNLQNYSYNQDFIGVKVTNKNICDIENKYDFSQIKQFTEYQGRITIVRLIQKQKSTICTYIGKIDQKYCCVKLIPMAKRIDIDKWINRVQIAQLSNDDHRFDISFQFYYYYKIETIMDEPQYCNCFIISSLEQYNVYTFSRHPSVTISEKAQVAFDIIPIIQGALNSNQELNSNQSDSEKVSELIFKRMKTVKRNNILISRLQNQERKLKILLSDWQLLLPEFEQIIPNKQLQEEDQLIEIMKTKISQINESVYNNLQEEASLTELVPKYFLKLLFFKLNFELLNDVNLDGFINEAEFQSKCEILRQFENDVEKVLQQNIEYQIKEGISIQNEPNQIKFMNKKSQQMCNLFQLNPDQNRKTIYEIYLIINKLKCEGMRSHFRDYNQTISNQNNVNQQNQ</sequence>
<name>A0A8S1XVK0_9CILI</name>
<dbReference type="OrthoDB" id="308820at2759"/>
<dbReference type="Proteomes" id="UP000689195">
    <property type="component" value="Unassembled WGS sequence"/>
</dbReference>
<organism evidence="1 2">
    <name type="scientific">Paramecium pentaurelia</name>
    <dbReference type="NCBI Taxonomy" id="43138"/>
    <lineage>
        <taxon>Eukaryota</taxon>
        <taxon>Sar</taxon>
        <taxon>Alveolata</taxon>
        <taxon>Ciliophora</taxon>
        <taxon>Intramacronucleata</taxon>
        <taxon>Oligohymenophorea</taxon>
        <taxon>Peniculida</taxon>
        <taxon>Parameciidae</taxon>
        <taxon>Paramecium</taxon>
    </lineage>
</organism>
<accession>A0A8S1XVK0</accession>
<comment type="caution">
    <text evidence="1">The sequence shown here is derived from an EMBL/GenBank/DDBJ whole genome shotgun (WGS) entry which is preliminary data.</text>
</comment>
<evidence type="ECO:0000313" key="1">
    <source>
        <dbReference type="EMBL" id="CAD8204558.1"/>
    </source>
</evidence>
<protein>
    <submittedName>
        <fullName evidence="1">Uncharacterized protein</fullName>
    </submittedName>
</protein>